<gene>
    <name evidence="1" type="ORF">GX576_16665</name>
</gene>
<dbReference type="AlphaFoldDB" id="A0A7X7LZA6"/>
<sequence length="49" mass="5014">MRASAESAGGLSLAPGESTVKATVSVRFAWADDDHADDEHADDEHGSGS</sequence>
<comment type="caution">
    <text evidence="1">The sequence shown here is derived from an EMBL/GenBank/DDBJ whole genome shotgun (WGS) entry which is preliminary data.</text>
</comment>
<proteinExistence type="predicted"/>
<protein>
    <submittedName>
        <fullName evidence="1">Uncharacterized protein</fullName>
    </submittedName>
</protein>
<dbReference type="EMBL" id="JAAYYV010000495">
    <property type="protein sequence ID" value="NLF55998.1"/>
    <property type="molecule type" value="Genomic_DNA"/>
</dbReference>
<evidence type="ECO:0000313" key="1">
    <source>
        <dbReference type="EMBL" id="NLF55998.1"/>
    </source>
</evidence>
<accession>A0A7X7LZA6</accession>
<dbReference type="Proteomes" id="UP000536534">
    <property type="component" value="Unassembled WGS sequence"/>
</dbReference>
<organism evidence="1 2">
    <name type="scientific">Thauera phenolivorans</name>
    <dbReference type="NCBI Taxonomy" id="1792543"/>
    <lineage>
        <taxon>Bacteria</taxon>
        <taxon>Pseudomonadati</taxon>
        <taxon>Pseudomonadota</taxon>
        <taxon>Betaproteobacteria</taxon>
        <taxon>Rhodocyclales</taxon>
        <taxon>Zoogloeaceae</taxon>
        <taxon>Thauera</taxon>
    </lineage>
</organism>
<reference evidence="1 2" key="1">
    <citation type="journal article" date="2020" name="Biotechnol. Biofuels">
        <title>New insights from the biogas microbiome by comprehensive genome-resolved metagenomics of nearly 1600 species originating from multiple anaerobic digesters.</title>
        <authorList>
            <person name="Campanaro S."/>
            <person name="Treu L."/>
            <person name="Rodriguez-R L.M."/>
            <person name="Kovalovszki A."/>
            <person name="Ziels R.M."/>
            <person name="Maus I."/>
            <person name="Zhu X."/>
            <person name="Kougias P.G."/>
            <person name="Basile A."/>
            <person name="Luo G."/>
            <person name="Schluter A."/>
            <person name="Konstantinidis K.T."/>
            <person name="Angelidaki I."/>
        </authorList>
    </citation>
    <scope>NUCLEOTIDE SEQUENCE [LARGE SCALE GENOMIC DNA]</scope>
    <source>
        <strain evidence="1">AS06rmzACSIP_256</strain>
    </source>
</reference>
<evidence type="ECO:0000313" key="2">
    <source>
        <dbReference type="Proteomes" id="UP000536534"/>
    </source>
</evidence>
<name>A0A7X7LZA6_9RHOO</name>